<dbReference type="Proteomes" id="UP001183881">
    <property type="component" value="Unassembled WGS sequence"/>
</dbReference>
<proteinExistence type="predicted"/>
<dbReference type="GO" id="GO:0016787">
    <property type="term" value="F:hydrolase activity"/>
    <property type="evidence" value="ECO:0007669"/>
    <property type="project" value="UniProtKB-KW"/>
</dbReference>
<gene>
    <name evidence="2" type="ORF">RM705_23385</name>
</gene>
<dbReference type="InterPro" id="IPR029058">
    <property type="entry name" value="AB_hydrolase_fold"/>
</dbReference>
<dbReference type="EMBL" id="JAVRFA010000035">
    <property type="protein sequence ID" value="MDT0397612.1"/>
    <property type="molecule type" value="Genomic_DNA"/>
</dbReference>
<organism evidence="2 3">
    <name type="scientific">Streptomyces edwardsiae</name>
    <dbReference type="NCBI Taxonomy" id="3075527"/>
    <lineage>
        <taxon>Bacteria</taxon>
        <taxon>Bacillati</taxon>
        <taxon>Actinomycetota</taxon>
        <taxon>Actinomycetes</taxon>
        <taxon>Kitasatosporales</taxon>
        <taxon>Streptomycetaceae</taxon>
        <taxon>Streptomyces</taxon>
    </lineage>
</organism>
<name>A0ABU2Q0N4_9ACTN</name>
<accession>A0ABU2Q0N4</accession>
<dbReference type="RefSeq" id="WP_311646491.1">
    <property type="nucleotide sequence ID" value="NZ_JAVRFA010000035.1"/>
</dbReference>
<dbReference type="InterPro" id="IPR000073">
    <property type="entry name" value="AB_hydrolase_1"/>
</dbReference>
<sequence length="287" mass="31740">MADPVKTLLSSDRLANRHFRQLTYLERVADSRTLSVFFHGLGLDATDYQEYLELHDTHAVAVNLAGYAPRATGHLPPVPVNRHVEMVAELVERIGRQNPDKRILLVGFSLGADLVLQLAEHWTGALAHRQPDLAGALLLDPNVNRSTMTISRLFAAADHRDPLPALKKLVDLAPDLDGFRTLCSYASRIASKDFGQVHQLADDMMSYWDAAGYDQFGARVSAVAKMAGKVNIVLSADYEEHLPEMRAAARRHGCTTDQVHFNITELDHFGLIGQTVLSRELESLGRG</sequence>
<dbReference type="Gene3D" id="3.40.50.1820">
    <property type="entry name" value="alpha/beta hydrolase"/>
    <property type="match status" value="1"/>
</dbReference>
<evidence type="ECO:0000313" key="2">
    <source>
        <dbReference type="EMBL" id="MDT0397612.1"/>
    </source>
</evidence>
<evidence type="ECO:0000313" key="3">
    <source>
        <dbReference type="Proteomes" id="UP001183881"/>
    </source>
</evidence>
<feature type="domain" description="AB hydrolase-1" evidence="1">
    <location>
        <begin position="36"/>
        <end position="256"/>
    </location>
</feature>
<dbReference type="SUPFAM" id="SSF53474">
    <property type="entry name" value="alpha/beta-Hydrolases"/>
    <property type="match status" value="1"/>
</dbReference>
<keyword evidence="2" id="KW-0378">Hydrolase</keyword>
<evidence type="ECO:0000259" key="1">
    <source>
        <dbReference type="Pfam" id="PF12697"/>
    </source>
</evidence>
<dbReference type="Pfam" id="PF12697">
    <property type="entry name" value="Abhydrolase_6"/>
    <property type="match status" value="1"/>
</dbReference>
<comment type="caution">
    <text evidence="2">The sequence shown here is derived from an EMBL/GenBank/DDBJ whole genome shotgun (WGS) entry which is preliminary data.</text>
</comment>
<keyword evidence="3" id="KW-1185">Reference proteome</keyword>
<reference evidence="3" key="1">
    <citation type="submission" date="2023-07" db="EMBL/GenBank/DDBJ databases">
        <title>30 novel species of actinomycetes from the DSMZ collection.</title>
        <authorList>
            <person name="Nouioui I."/>
        </authorList>
    </citation>
    <scope>NUCLEOTIDE SEQUENCE [LARGE SCALE GENOMIC DNA]</scope>
    <source>
        <strain evidence="3">DSM 41636</strain>
    </source>
</reference>
<protein>
    <submittedName>
        <fullName evidence="2">Alpha/beta hydrolase</fullName>
    </submittedName>
</protein>